<organism evidence="2">
    <name type="scientific">Oryza glaberrima</name>
    <name type="common">African rice</name>
    <dbReference type="NCBI Taxonomy" id="4538"/>
    <lineage>
        <taxon>Eukaryota</taxon>
        <taxon>Viridiplantae</taxon>
        <taxon>Streptophyta</taxon>
        <taxon>Embryophyta</taxon>
        <taxon>Tracheophyta</taxon>
        <taxon>Spermatophyta</taxon>
        <taxon>Magnoliopsida</taxon>
        <taxon>Liliopsida</taxon>
        <taxon>Poales</taxon>
        <taxon>Poaceae</taxon>
        <taxon>BOP clade</taxon>
        <taxon>Oryzoideae</taxon>
        <taxon>Oryzeae</taxon>
        <taxon>Oryzinae</taxon>
        <taxon>Oryza</taxon>
    </lineage>
</organism>
<feature type="compositionally biased region" description="Basic residues" evidence="1">
    <location>
        <begin position="90"/>
        <end position="99"/>
    </location>
</feature>
<reference evidence="2" key="1">
    <citation type="submission" date="2009-05" db="EMBL/GenBank/DDBJ databases">
        <title>Oryza sativa Japonica Group genomic DNA, chromosome 6, BAC clone:KMK0024M20, cultivar:Khau Mac Kho.</title>
        <authorList>
            <person name="Matsumoto T."/>
            <person name="Wu J."/>
            <person name="Kanamori H."/>
        </authorList>
    </citation>
    <scope>NUCLEOTIDE SEQUENCE</scope>
    <source>
        <strain evidence="2">IRGC 104038</strain>
    </source>
</reference>
<dbReference type="AlphaFoldDB" id="A0A1V1H6C6"/>
<feature type="region of interest" description="Disordered" evidence="1">
    <location>
        <begin position="69"/>
        <end position="113"/>
    </location>
</feature>
<name>A0A1V1H6C6_ORYGL</name>
<accession>A0A1V1H6C6</accession>
<evidence type="ECO:0000256" key="1">
    <source>
        <dbReference type="SAM" id="MobiDB-lite"/>
    </source>
</evidence>
<proteinExistence type="predicted"/>
<evidence type="ECO:0000313" key="2">
    <source>
        <dbReference type="EMBL" id="BAX24766.1"/>
    </source>
</evidence>
<feature type="compositionally biased region" description="Basic and acidic residues" evidence="1">
    <location>
        <begin position="70"/>
        <end position="84"/>
    </location>
</feature>
<feature type="compositionally biased region" description="Basic and acidic residues" evidence="1">
    <location>
        <begin position="100"/>
        <end position="112"/>
    </location>
</feature>
<dbReference type="EMBL" id="AP011458">
    <property type="protein sequence ID" value="BAX24766.1"/>
    <property type="molecule type" value="Genomic_DNA"/>
</dbReference>
<sequence length="127" mass="14826">MRSRGGLLSLRPRDSAGWPFSRFFHEVLDFYEIQALHLAQMREDGQRHHGVRCEMQVLNLVKIQNFMEESGERRDQARHGEGQEVYRSLRVSRPRPRLSRPHDGTVRHDLARKAKVPVCRDAGGREL</sequence>
<gene>
    <name evidence="2" type="primary">Ogla0005M11.22</name>
</gene>
<protein>
    <submittedName>
        <fullName evidence="2">Uncharacterized protein</fullName>
    </submittedName>
</protein>